<sequence>MSEETEIQDPAVKKARLVDEAGQSEDETNFEFETLLRLKPKSSVVKDCPESHIETNPETVLLFEPNPSTVMDMPESLMEINPELAPLNKEPNSSVVDSQVSHVETNPTTALLNEPTSTAVVDTSVSGVSHVGTNPETVLLIEPNLAAVTNISVPHIEIPTSALLTTGMRKLHCILPADWICSADSTGFSICFLNLGAIKIIQRQIFVSFSGEAKAYVHCSPCPMLDEIFSFVHNPVKFCRESIDEFCKSIMSLIEIVLQHRVCIGVNSKKYRDKWPTIPKSYIDLNPYLETSYEKTLRSSKCSKLITNESEEPRCDSCSKLKKYVKKHVVPVETPSLQ</sequence>
<gene>
    <name evidence="3" type="primary">LOC113204911</name>
</gene>
<dbReference type="Proteomes" id="UP000504606">
    <property type="component" value="Unplaced"/>
</dbReference>
<evidence type="ECO:0000313" key="2">
    <source>
        <dbReference type="Proteomes" id="UP000504606"/>
    </source>
</evidence>
<reference evidence="3" key="1">
    <citation type="submission" date="2025-08" db="UniProtKB">
        <authorList>
            <consortium name="RefSeq"/>
        </authorList>
    </citation>
    <scope>IDENTIFICATION</scope>
    <source>
        <tissue evidence="3">Whole organism</tissue>
    </source>
</reference>
<proteinExistence type="predicted"/>
<dbReference type="OrthoDB" id="10562069at2759"/>
<evidence type="ECO:0000313" key="3">
    <source>
        <dbReference type="RefSeq" id="XP_026276074.1"/>
    </source>
</evidence>
<name>A0A6J1S4D3_FRAOC</name>
<dbReference type="RefSeq" id="XP_026276074.1">
    <property type="nucleotide sequence ID" value="XM_026420289.2"/>
</dbReference>
<organism evidence="2 3">
    <name type="scientific">Frankliniella occidentalis</name>
    <name type="common">Western flower thrips</name>
    <name type="synonym">Euthrips occidentalis</name>
    <dbReference type="NCBI Taxonomy" id="133901"/>
    <lineage>
        <taxon>Eukaryota</taxon>
        <taxon>Metazoa</taxon>
        <taxon>Ecdysozoa</taxon>
        <taxon>Arthropoda</taxon>
        <taxon>Hexapoda</taxon>
        <taxon>Insecta</taxon>
        <taxon>Pterygota</taxon>
        <taxon>Neoptera</taxon>
        <taxon>Paraneoptera</taxon>
        <taxon>Thysanoptera</taxon>
        <taxon>Terebrantia</taxon>
        <taxon>Thripoidea</taxon>
        <taxon>Thripidae</taxon>
        <taxon>Frankliniella</taxon>
    </lineage>
</organism>
<keyword evidence="2" id="KW-1185">Reference proteome</keyword>
<protein>
    <submittedName>
        <fullName evidence="3">Uncharacterized protein LOC113204911</fullName>
    </submittedName>
</protein>
<evidence type="ECO:0000256" key="1">
    <source>
        <dbReference type="SAM" id="MobiDB-lite"/>
    </source>
</evidence>
<accession>A0A6J1S4D3</accession>
<dbReference type="KEGG" id="foc:113204911"/>
<dbReference type="GeneID" id="113204911"/>
<feature type="region of interest" description="Disordered" evidence="1">
    <location>
        <begin position="1"/>
        <end position="28"/>
    </location>
</feature>
<dbReference type="AlphaFoldDB" id="A0A6J1S4D3"/>